<comment type="cofactor">
    <cofactor evidence="1 12">
        <name>heme</name>
        <dbReference type="ChEBI" id="CHEBI:30413"/>
    </cofactor>
</comment>
<comment type="similarity">
    <text evidence="4 13">Belongs to the cytochrome P450 family.</text>
</comment>
<dbReference type="PRINTS" id="PR00463">
    <property type="entry name" value="EP450I"/>
</dbReference>
<name>A0AAQ4EUQ4_AMBAM</name>
<dbReference type="EMBL" id="JARKHS020010607">
    <property type="protein sequence ID" value="KAK8778564.1"/>
    <property type="molecule type" value="Genomic_DNA"/>
</dbReference>
<evidence type="ECO:0000256" key="6">
    <source>
        <dbReference type="ARBA" id="ARBA00022723"/>
    </source>
</evidence>
<dbReference type="GO" id="GO:0020037">
    <property type="term" value="F:heme binding"/>
    <property type="evidence" value="ECO:0007669"/>
    <property type="project" value="InterPro"/>
</dbReference>
<evidence type="ECO:0000256" key="3">
    <source>
        <dbReference type="ARBA" id="ARBA00004406"/>
    </source>
</evidence>
<evidence type="ECO:0000256" key="4">
    <source>
        <dbReference type="ARBA" id="ARBA00010617"/>
    </source>
</evidence>
<reference evidence="14 15" key="1">
    <citation type="journal article" date="2023" name="Arcadia Sci">
        <title>De novo assembly of a long-read Amblyomma americanum tick genome.</title>
        <authorList>
            <person name="Chou S."/>
            <person name="Poskanzer K.E."/>
            <person name="Rollins M."/>
            <person name="Thuy-Boun P.S."/>
        </authorList>
    </citation>
    <scope>NUCLEOTIDE SEQUENCE [LARGE SCALE GENOMIC DNA]</scope>
    <source>
        <strain evidence="14">F_SG_1</strain>
        <tissue evidence="14">Salivary glands</tissue>
    </source>
</reference>
<evidence type="ECO:0000256" key="2">
    <source>
        <dbReference type="ARBA" id="ARBA00004174"/>
    </source>
</evidence>
<dbReference type="GO" id="GO:0008395">
    <property type="term" value="F:steroid hydroxylase activity"/>
    <property type="evidence" value="ECO:0007669"/>
    <property type="project" value="TreeGrafter"/>
</dbReference>
<keyword evidence="9 12" id="KW-0408">Iron</keyword>
<keyword evidence="7" id="KW-0492">Microsome</keyword>
<dbReference type="GO" id="GO:0005789">
    <property type="term" value="C:endoplasmic reticulum membrane"/>
    <property type="evidence" value="ECO:0007669"/>
    <property type="project" value="UniProtKB-SubCell"/>
</dbReference>
<dbReference type="Pfam" id="PF00067">
    <property type="entry name" value="p450"/>
    <property type="match status" value="1"/>
</dbReference>
<evidence type="ECO:0000256" key="10">
    <source>
        <dbReference type="ARBA" id="ARBA00023033"/>
    </source>
</evidence>
<keyword evidence="10 13" id="KW-0503">Monooxygenase</keyword>
<dbReference type="Gene3D" id="1.10.630.10">
    <property type="entry name" value="Cytochrome P450"/>
    <property type="match status" value="1"/>
</dbReference>
<evidence type="ECO:0000256" key="11">
    <source>
        <dbReference type="ARBA" id="ARBA00043906"/>
    </source>
</evidence>
<dbReference type="GO" id="GO:0005506">
    <property type="term" value="F:iron ion binding"/>
    <property type="evidence" value="ECO:0007669"/>
    <property type="project" value="InterPro"/>
</dbReference>
<proteinExistence type="inferred from homology"/>
<dbReference type="PANTHER" id="PTHR24302">
    <property type="entry name" value="CYTOCHROME P450 FAMILY 3"/>
    <property type="match status" value="1"/>
</dbReference>
<dbReference type="AlphaFoldDB" id="A0AAQ4EUQ4"/>
<dbReference type="Proteomes" id="UP001321473">
    <property type="component" value="Unassembled WGS sequence"/>
</dbReference>
<organism evidence="14 15">
    <name type="scientific">Amblyomma americanum</name>
    <name type="common">Lone star tick</name>
    <dbReference type="NCBI Taxonomy" id="6943"/>
    <lineage>
        <taxon>Eukaryota</taxon>
        <taxon>Metazoa</taxon>
        <taxon>Ecdysozoa</taxon>
        <taxon>Arthropoda</taxon>
        <taxon>Chelicerata</taxon>
        <taxon>Arachnida</taxon>
        <taxon>Acari</taxon>
        <taxon>Parasitiformes</taxon>
        <taxon>Ixodida</taxon>
        <taxon>Ixodoidea</taxon>
        <taxon>Ixodidae</taxon>
        <taxon>Amblyomminae</taxon>
        <taxon>Amblyomma</taxon>
    </lineage>
</organism>
<keyword evidence="7" id="KW-0256">Endoplasmic reticulum</keyword>
<comment type="caution">
    <text evidence="14">The sequence shown here is derived from an EMBL/GenBank/DDBJ whole genome shotgun (WGS) entry which is preliminary data.</text>
</comment>
<keyword evidence="8 13" id="KW-0560">Oxidoreductase</keyword>
<evidence type="ECO:0000256" key="12">
    <source>
        <dbReference type="PIRSR" id="PIRSR602401-1"/>
    </source>
</evidence>
<feature type="binding site" description="axial binding residue" evidence="12">
    <location>
        <position position="440"/>
    </location>
    <ligand>
        <name>heme</name>
        <dbReference type="ChEBI" id="CHEBI:30413"/>
    </ligand>
    <ligandPart>
        <name>Fe</name>
        <dbReference type="ChEBI" id="CHEBI:18248"/>
    </ligandPart>
</feature>
<protein>
    <recommendedName>
        <fullName evidence="16">Cytochrome</fullName>
    </recommendedName>
</protein>
<comment type="subcellular location">
    <subcellularLocation>
        <location evidence="3">Endoplasmic reticulum membrane</location>
        <topology evidence="3">Peripheral membrane protein</topology>
    </subcellularLocation>
    <subcellularLocation>
        <location evidence="2">Microsome membrane</location>
        <topology evidence="2">Peripheral membrane protein</topology>
    </subcellularLocation>
</comment>
<keyword evidence="15" id="KW-1185">Reference proteome</keyword>
<evidence type="ECO:0000313" key="14">
    <source>
        <dbReference type="EMBL" id="KAK8778564.1"/>
    </source>
</evidence>
<dbReference type="PRINTS" id="PR00385">
    <property type="entry name" value="P450"/>
</dbReference>
<evidence type="ECO:0000313" key="15">
    <source>
        <dbReference type="Proteomes" id="UP001321473"/>
    </source>
</evidence>
<dbReference type="PROSITE" id="PS00086">
    <property type="entry name" value="CYTOCHROME_P450"/>
    <property type="match status" value="1"/>
</dbReference>
<evidence type="ECO:0000256" key="8">
    <source>
        <dbReference type="ARBA" id="ARBA00023002"/>
    </source>
</evidence>
<evidence type="ECO:0000256" key="13">
    <source>
        <dbReference type="RuleBase" id="RU000461"/>
    </source>
</evidence>
<evidence type="ECO:0000256" key="5">
    <source>
        <dbReference type="ARBA" id="ARBA00022617"/>
    </source>
</evidence>
<dbReference type="InterPro" id="IPR002401">
    <property type="entry name" value="Cyt_P450_E_grp-I"/>
</dbReference>
<accession>A0AAQ4EUQ4</accession>
<evidence type="ECO:0008006" key="16">
    <source>
        <dbReference type="Google" id="ProtNLM"/>
    </source>
</evidence>
<evidence type="ECO:0000256" key="7">
    <source>
        <dbReference type="ARBA" id="ARBA00022848"/>
    </source>
</evidence>
<dbReference type="FunFam" id="1.10.630.10:FF:000182">
    <property type="entry name" value="Cytochrome P450 3A4"/>
    <property type="match status" value="1"/>
</dbReference>
<gene>
    <name evidence="14" type="ORF">V5799_020096</name>
</gene>
<sequence length="500" mass="57246">MLYAFVTFLVFAASLLFWWVRRAFTFWSDKGIAHLTFWQYLRFSYDIFTKPLNEVLLRTYKRYGRVYGSYQGMAPTLVVGDAEILREVLVTKFRNFSDRSEAQRVGSDLWRKSILNLSGDEWKKARNIFTPALTATRLRTIVVKAKTIAEKLTTRIVDAAKKNEPVNFSELVNHTALDTTAALNYSLDLDSKNEPNHALIRCLEGIYMNAGGWKVLMLFLMPGIYKALQPDYPSKSSTDVFRSFVSHLIEERESKKKEEDDFLQVFMNANYDWEAAGDDKSSKAERKKMSLDEITAQGIVFFVAGVESVSLTLALTTYYLALHPECQDRVIAEVDKTLAEGDITYDALQEMIYLEACIKEAMRLCTPDSIIMRLCTEETVVAGIHFKPGMCVDIPLVCIHHDPEYFPEPEKYNPERFLPENKDNVRPFTYMPFGAGPRNCVGMRLGMLQAKTALVSLLRHVRFETCQETMVPLKFKPHQLLPDFDGPLVLRAVTRHHSTN</sequence>
<comment type="function">
    <text evidence="11">Cytochromes P450 are a group of heme-thiolate monooxygenases. They oxidize a variety of structurally unrelated compounds, including steroids, fatty acids, and xenobiotics.</text>
</comment>
<dbReference type="InterPro" id="IPR050705">
    <property type="entry name" value="Cytochrome_P450_3A"/>
</dbReference>
<keyword evidence="5 12" id="KW-0349">Heme</keyword>
<evidence type="ECO:0000256" key="1">
    <source>
        <dbReference type="ARBA" id="ARBA00001971"/>
    </source>
</evidence>
<dbReference type="InterPro" id="IPR036396">
    <property type="entry name" value="Cyt_P450_sf"/>
</dbReference>
<keyword evidence="6 12" id="KW-0479">Metal-binding</keyword>
<dbReference type="InterPro" id="IPR001128">
    <property type="entry name" value="Cyt_P450"/>
</dbReference>
<dbReference type="GO" id="GO:0016705">
    <property type="term" value="F:oxidoreductase activity, acting on paired donors, with incorporation or reduction of molecular oxygen"/>
    <property type="evidence" value="ECO:0007669"/>
    <property type="project" value="InterPro"/>
</dbReference>
<dbReference type="SUPFAM" id="SSF48264">
    <property type="entry name" value="Cytochrome P450"/>
    <property type="match status" value="1"/>
</dbReference>
<evidence type="ECO:0000256" key="9">
    <source>
        <dbReference type="ARBA" id="ARBA00023004"/>
    </source>
</evidence>
<dbReference type="PANTHER" id="PTHR24302:SF15">
    <property type="entry name" value="FATTY-ACID PEROXYGENASE"/>
    <property type="match status" value="1"/>
</dbReference>
<dbReference type="InterPro" id="IPR017972">
    <property type="entry name" value="Cyt_P450_CS"/>
</dbReference>